<name>A0ABX8RIJ2_NOCIO</name>
<gene>
    <name evidence="2" type="ORF">KV110_26765</name>
</gene>
<feature type="transmembrane region" description="Helical" evidence="1">
    <location>
        <begin position="23"/>
        <end position="43"/>
    </location>
</feature>
<keyword evidence="1" id="KW-1133">Transmembrane helix</keyword>
<dbReference type="RefSeq" id="WP_218470015.1">
    <property type="nucleotide sequence ID" value="NZ_BAABJN010000003.1"/>
</dbReference>
<dbReference type="Proteomes" id="UP000694257">
    <property type="component" value="Chromosome"/>
</dbReference>
<sequence>MSHPEEPRDGAASTQPGTPRSSIWQGFLGTASVVAYALLFELARNLVVNSFGESTAVEVLAETLRWLSVLVVAVAAMYVGYRFILRYRERVRTARELELIADLVEPGPQVLAPAANPCPLAPSSDDRLNDEMICAVLRDLPVREFETAALLAVLTAALDAPARLPLEQVPPQSTAAVLLADLRHRGIVTLVGGQRYCLRRVPRLPRRAEVIAKPEWRAASTALVHYYADRATRWALALESVRFAAGARLWFEAEEPYLRELVAGCAALGADIPVTMVPDLVRIGDALDGWYARIGMGENESGLAAELCGVHGLENLVLHRDLAWMRAERLGDRPQRYRPRNLSTSLAARWEHRAALRLLAASPTDLPAVAARLAAAWWLLPREDVAGEVCALINLAVVHIHQGRLDAAQDRLELAESLTRTGRDPDGRAHIHETMGIVWWARGEPRRALRCWQQALTGYRTLADDLGTARCLRHLGSAMVVAPEHGGTLLGADPPLTRAEVHRQAGGWLAEAHRLHPAPRYAENYGVEARSALSAGRRWNGVRGFLPRPDGPVVLYRWPLPVRDPAASR</sequence>
<protein>
    <submittedName>
        <fullName evidence="2">Tetratricopeptide repeat protein</fullName>
    </submittedName>
</protein>
<reference evidence="2 3" key="1">
    <citation type="submission" date="2021-07" db="EMBL/GenBank/DDBJ databases">
        <title>Whole Genome Sequence of Nocardia Iowensis.</title>
        <authorList>
            <person name="Lamm A."/>
            <person name="Collins-Fairclough A.M."/>
            <person name="Bunk B."/>
            <person name="Sproer C."/>
        </authorList>
    </citation>
    <scope>NUCLEOTIDE SEQUENCE [LARGE SCALE GENOMIC DNA]</scope>
    <source>
        <strain evidence="2 3">NRRL 5646</strain>
    </source>
</reference>
<proteinExistence type="predicted"/>
<evidence type="ECO:0000313" key="2">
    <source>
        <dbReference type="EMBL" id="QXN89136.1"/>
    </source>
</evidence>
<organism evidence="2 3">
    <name type="scientific">Nocardia iowensis</name>
    <dbReference type="NCBI Taxonomy" id="204891"/>
    <lineage>
        <taxon>Bacteria</taxon>
        <taxon>Bacillati</taxon>
        <taxon>Actinomycetota</taxon>
        <taxon>Actinomycetes</taxon>
        <taxon>Mycobacteriales</taxon>
        <taxon>Nocardiaceae</taxon>
        <taxon>Nocardia</taxon>
    </lineage>
</organism>
<keyword evidence="1" id="KW-0472">Membrane</keyword>
<feature type="transmembrane region" description="Helical" evidence="1">
    <location>
        <begin position="63"/>
        <end position="85"/>
    </location>
</feature>
<evidence type="ECO:0000256" key="1">
    <source>
        <dbReference type="SAM" id="Phobius"/>
    </source>
</evidence>
<accession>A0ABX8RIJ2</accession>
<dbReference type="EMBL" id="CP078145">
    <property type="protein sequence ID" value="QXN89136.1"/>
    <property type="molecule type" value="Genomic_DNA"/>
</dbReference>
<evidence type="ECO:0000313" key="3">
    <source>
        <dbReference type="Proteomes" id="UP000694257"/>
    </source>
</evidence>
<keyword evidence="3" id="KW-1185">Reference proteome</keyword>
<keyword evidence="1" id="KW-0812">Transmembrane</keyword>